<comment type="caution">
    <text evidence="2">The sequence shown here is derived from an EMBL/GenBank/DDBJ whole genome shotgun (WGS) entry which is preliminary data.</text>
</comment>
<keyword evidence="1" id="KW-0812">Transmembrane</keyword>
<evidence type="ECO:0000313" key="2">
    <source>
        <dbReference type="EMBL" id="MDT2405076.1"/>
    </source>
</evidence>
<reference evidence="2 5" key="1">
    <citation type="submission" date="2023-03" db="EMBL/GenBank/DDBJ databases">
        <authorList>
            <person name="Shen W."/>
            <person name="Cai J."/>
        </authorList>
    </citation>
    <scope>NUCLEOTIDE SEQUENCE</scope>
    <source>
        <strain evidence="2">P33-2</strain>
        <strain evidence="3 5">Y2</strain>
    </source>
</reference>
<proteinExistence type="predicted"/>
<gene>
    <name evidence="2" type="ORF">P7D43_22150</name>
    <name evidence="3" type="ORF">P7D79_22005</name>
</gene>
<evidence type="ECO:0000313" key="5">
    <source>
        <dbReference type="Proteomes" id="UP001264335"/>
    </source>
</evidence>
<name>A0AAJ1IWI1_ENTAV</name>
<protein>
    <submittedName>
        <fullName evidence="2">Uncharacterized protein</fullName>
    </submittedName>
</protein>
<accession>A0AAJ1IWI1</accession>
<organism evidence="2 4">
    <name type="scientific">Enterococcus avium</name>
    <name type="common">Streptococcus avium</name>
    <dbReference type="NCBI Taxonomy" id="33945"/>
    <lineage>
        <taxon>Bacteria</taxon>
        <taxon>Bacillati</taxon>
        <taxon>Bacillota</taxon>
        <taxon>Bacilli</taxon>
        <taxon>Lactobacillales</taxon>
        <taxon>Enterococcaceae</taxon>
        <taxon>Enterococcus</taxon>
    </lineage>
</organism>
<feature type="transmembrane region" description="Helical" evidence="1">
    <location>
        <begin position="30"/>
        <end position="47"/>
    </location>
</feature>
<evidence type="ECO:0000313" key="4">
    <source>
        <dbReference type="Proteomes" id="UP001260773"/>
    </source>
</evidence>
<dbReference type="EMBL" id="JARPWY010000116">
    <property type="protein sequence ID" value="MDT2516900.1"/>
    <property type="molecule type" value="Genomic_DNA"/>
</dbReference>
<evidence type="ECO:0000313" key="3">
    <source>
        <dbReference type="EMBL" id="MDT2516900.1"/>
    </source>
</evidence>
<evidence type="ECO:0000256" key="1">
    <source>
        <dbReference type="SAM" id="Phobius"/>
    </source>
</evidence>
<dbReference type="Proteomes" id="UP001264335">
    <property type="component" value="Unassembled WGS sequence"/>
</dbReference>
<keyword evidence="1" id="KW-0472">Membrane</keyword>
<dbReference type="RefSeq" id="WP_016181099.1">
    <property type="nucleotide sequence ID" value="NZ_CAAKNX010000110.1"/>
</dbReference>
<sequence>MTNLLAAGFMFVGGAILMLAGEYAKWVPIIGSIIALIGLGMLIYYLFSKDGNYNGN</sequence>
<dbReference type="EMBL" id="JARPWH010000174">
    <property type="protein sequence ID" value="MDT2405076.1"/>
    <property type="molecule type" value="Genomic_DNA"/>
</dbReference>
<dbReference type="Proteomes" id="UP001260773">
    <property type="component" value="Unassembled WGS sequence"/>
</dbReference>
<keyword evidence="1" id="KW-1133">Transmembrane helix</keyword>
<dbReference type="AlphaFoldDB" id="A0AAJ1IWI1"/>